<dbReference type="Gene3D" id="1.10.10.10">
    <property type="entry name" value="Winged helix-like DNA-binding domain superfamily/Winged helix DNA-binding domain"/>
    <property type="match status" value="1"/>
</dbReference>
<name>A0ABT2H5U5_9MICO</name>
<dbReference type="RefSeq" id="WP_259540225.1">
    <property type="nucleotide sequence ID" value="NZ_JANLCJ010000006.1"/>
</dbReference>
<comment type="caution">
    <text evidence="5">The sequence shown here is derived from an EMBL/GenBank/DDBJ whole genome shotgun (WGS) entry which is preliminary data.</text>
</comment>
<feature type="domain" description="HTH gntR-type" evidence="4">
    <location>
        <begin position="30"/>
        <end position="98"/>
    </location>
</feature>
<dbReference type="SMART" id="SM00345">
    <property type="entry name" value="HTH_GNTR"/>
    <property type="match status" value="1"/>
</dbReference>
<gene>
    <name evidence="5" type="ORF">N1032_16230</name>
</gene>
<dbReference type="Pfam" id="PF00392">
    <property type="entry name" value="GntR"/>
    <property type="match status" value="1"/>
</dbReference>
<dbReference type="InterPro" id="IPR036390">
    <property type="entry name" value="WH_DNA-bd_sf"/>
</dbReference>
<evidence type="ECO:0000259" key="4">
    <source>
        <dbReference type="PROSITE" id="PS50949"/>
    </source>
</evidence>
<evidence type="ECO:0000256" key="3">
    <source>
        <dbReference type="ARBA" id="ARBA00023163"/>
    </source>
</evidence>
<keyword evidence="3" id="KW-0804">Transcription</keyword>
<accession>A0ABT2H5U5</accession>
<dbReference type="PROSITE" id="PS50949">
    <property type="entry name" value="HTH_GNTR"/>
    <property type="match status" value="1"/>
</dbReference>
<proteinExistence type="predicted"/>
<dbReference type="CDD" id="cd07377">
    <property type="entry name" value="WHTH_GntR"/>
    <property type="match status" value="1"/>
</dbReference>
<sequence length="158" mass="15862">MAQAGRGAQSGRARGGVLGIGLRVDAASAVPPFEQLRAAIRDAVASGQLAAGVRLPTVRALAAELGLAVNTVARAYRELETDALIETRGRLGSFVATTGSPARQELQAAARVFADRATTLGIDAAEALDLAAAALGVDIPGVDVPDVPGVATPGSAKR</sequence>
<dbReference type="Proteomes" id="UP001165586">
    <property type="component" value="Unassembled WGS sequence"/>
</dbReference>
<protein>
    <submittedName>
        <fullName evidence="5">GntR family transcriptional regulator</fullName>
    </submittedName>
</protein>
<keyword evidence="2" id="KW-0238">DNA-binding</keyword>
<dbReference type="PANTHER" id="PTHR38445:SF9">
    <property type="entry name" value="HTH-TYPE TRANSCRIPTIONAL REPRESSOR YTRA"/>
    <property type="match status" value="1"/>
</dbReference>
<dbReference type="InterPro" id="IPR000524">
    <property type="entry name" value="Tscrpt_reg_HTH_GntR"/>
</dbReference>
<organism evidence="5 6">
    <name type="scientific">Herbiconiux daphne</name>
    <dbReference type="NCBI Taxonomy" id="2970914"/>
    <lineage>
        <taxon>Bacteria</taxon>
        <taxon>Bacillati</taxon>
        <taxon>Actinomycetota</taxon>
        <taxon>Actinomycetes</taxon>
        <taxon>Micrococcales</taxon>
        <taxon>Microbacteriaceae</taxon>
        <taxon>Herbiconiux</taxon>
    </lineage>
</organism>
<evidence type="ECO:0000256" key="2">
    <source>
        <dbReference type="ARBA" id="ARBA00023125"/>
    </source>
</evidence>
<dbReference type="EMBL" id="JANLCJ010000006">
    <property type="protein sequence ID" value="MCS5735297.1"/>
    <property type="molecule type" value="Genomic_DNA"/>
</dbReference>
<evidence type="ECO:0000313" key="6">
    <source>
        <dbReference type="Proteomes" id="UP001165586"/>
    </source>
</evidence>
<reference evidence="5" key="1">
    <citation type="submission" date="2022-08" db="EMBL/GenBank/DDBJ databases">
        <authorList>
            <person name="Deng Y."/>
            <person name="Han X.-F."/>
            <person name="Zhang Y.-Q."/>
        </authorList>
    </citation>
    <scope>NUCLEOTIDE SEQUENCE</scope>
    <source>
        <strain evidence="5">CPCC 203386</strain>
    </source>
</reference>
<evidence type="ECO:0000313" key="5">
    <source>
        <dbReference type="EMBL" id="MCS5735297.1"/>
    </source>
</evidence>
<evidence type="ECO:0000256" key="1">
    <source>
        <dbReference type="ARBA" id="ARBA00023015"/>
    </source>
</evidence>
<keyword evidence="1" id="KW-0805">Transcription regulation</keyword>
<dbReference type="PANTHER" id="PTHR38445">
    <property type="entry name" value="HTH-TYPE TRANSCRIPTIONAL REPRESSOR YTRA"/>
    <property type="match status" value="1"/>
</dbReference>
<keyword evidence="6" id="KW-1185">Reference proteome</keyword>
<dbReference type="SUPFAM" id="SSF46785">
    <property type="entry name" value="Winged helix' DNA-binding domain"/>
    <property type="match status" value="1"/>
</dbReference>
<dbReference type="InterPro" id="IPR036388">
    <property type="entry name" value="WH-like_DNA-bd_sf"/>
</dbReference>